<dbReference type="CDD" id="cd01174">
    <property type="entry name" value="ribokinase"/>
    <property type="match status" value="1"/>
</dbReference>
<dbReference type="GO" id="GO:0019303">
    <property type="term" value="P:D-ribose catabolic process"/>
    <property type="evidence" value="ECO:0007669"/>
    <property type="project" value="UniProtKB-UniRule"/>
</dbReference>
<gene>
    <name evidence="12" type="primary">rbsK</name>
    <name evidence="14" type="ORF">GXW74_00040</name>
</gene>
<comment type="similarity">
    <text evidence="12">Belongs to the carbohydrate kinase PfkB family. Ribokinase subfamily.</text>
</comment>
<keyword evidence="7 12" id="KW-0418">Kinase</keyword>
<keyword evidence="6 12" id="KW-0547">Nucleotide-binding</keyword>
<evidence type="ECO:0000313" key="14">
    <source>
        <dbReference type="EMBL" id="MBR0678865.1"/>
    </source>
</evidence>
<dbReference type="PROSITE" id="PS00584">
    <property type="entry name" value="PFKB_KINASES_2"/>
    <property type="match status" value="1"/>
</dbReference>
<evidence type="ECO:0000256" key="2">
    <source>
        <dbReference type="ARBA" id="ARBA00012035"/>
    </source>
</evidence>
<evidence type="ECO:0000256" key="10">
    <source>
        <dbReference type="ARBA" id="ARBA00022958"/>
    </source>
</evidence>
<dbReference type="PRINTS" id="PR00990">
    <property type="entry name" value="RIBOKINASE"/>
</dbReference>
<keyword evidence="5 12" id="KW-0479">Metal-binding</keyword>
<feature type="binding site" evidence="12">
    <location>
        <begin position="246"/>
        <end position="247"/>
    </location>
    <ligand>
        <name>ATP</name>
        <dbReference type="ChEBI" id="CHEBI:30616"/>
    </ligand>
</feature>
<dbReference type="SUPFAM" id="SSF53613">
    <property type="entry name" value="Ribokinase-like"/>
    <property type="match status" value="1"/>
</dbReference>
<dbReference type="HAMAP" id="MF_01987">
    <property type="entry name" value="Ribokinase"/>
    <property type="match status" value="1"/>
</dbReference>
<keyword evidence="10 12" id="KW-0630">Potassium</keyword>
<dbReference type="InterPro" id="IPR002139">
    <property type="entry name" value="Ribo/fructo_kinase"/>
</dbReference>
<dbReference type="Gene3D" id="3.40.1190.20">
    <property type="match status" value="1"/>
</dbReference>
<keyword evidence="8 12" id="KW-0067">ATP-binding</keyword>
<comment type="caution">
    <text evidence="12">Lacks conserved residue(s) required for the propagation of feature annotation.</text>
</comment>
<evidence type="ECO:0000256" key="4">
    <source>
        <dbReference type="ARBA" id="ARBA00022679"/>
    </source>
</evidence>
<dbReference type="InterPro" id="IPR011611">
    <property type="entry name" value="PfkB_dom"/>
</dbReference>
<evidence type="ECO:0000256" key="7">
    <source>
        <dbReference type="ARBA" id="ARBA00022777"/>
    </source>
</evidence>
<comment type="similarity">
    <text evidence="1">Belongs to the carbohydrate kinase pfkB family.</text>
</comment>
<protein>
    <recommendedName>
        <fullName evidence="3 12">Ribokinase</fullName>
        <shortName evidence="12">RK</shortName>
        <ecNumber evidence="2 12">2.7.1.15</ecNumber>
    </recommendedName>
</protein>
<dbReference type="GO" id="GO:0005524">
    <property type="term" value="F:ATP binding"/>
    <property type="evidence" value="ECO:0007669"/>
    <property type="project" value="UniProtKB-UniRule"/>
</dbReference>
<dbReference type="Proteomes" id="UP001138709">
    <property type="component" value="Unassembled WGS sequence"/>
</dbReference>
<dbReference type="AlphaFoldDB" id="A0A9X9X579"/>
<feature type="binding site" evidence="12">
    <location>
        <position position="243"/>
    </location>
    <ligand>
        <name>K(+)</name>
        <dbReference type="ChEBI" id="CHEBI:29103"/>
    </ligand>
</feature>
<keyword evidence="12" id="KW-0963">Cytoplasm</keyword>
<dbReference type="InterPro" id="IPR011877">
    <property type="entry name" value="Ribokinase"/>
</dbReference>
<feature type="domain" description="Carbohydrate kinase PfkB" evidence="13">
    <location>
        <begin position="2"/>
        <end position="288"/>
    </location>
</feature>
<evidence type="ECO:0000259" key="13">
    <source>
        <dbReference type="Pfam" id="PF00294"/>
    </source>
</evidence>
<comment type="cofactor">
    <cofactor evidence="12">
        <name>Mg(2+)</name>
        <dbReference type="ChEBI" id="CHEBI:18420"/>
    </cofactor>
    <text evidence="12">Requires a divalent cation, most likely magnesium in vivo, as an electrophilic catalyst to aid phosphoryl group transfer. It is the chelate of the metal and the nucleotide that is the actual substrate.</text>
</comment>
<evidence type="ECO:0000256" key="8">
    <source>
        <dbReference type="ARBA" id="ARBA00022840"/>
    </source>
</evidence>
<dbReference type="PANTHER" id="PTHR10584">
    <property type="entry name" value="SUGAR KINASE"/>
    <property type="match status" value="1"/>
</dbReference>
<comment type="pathway">
    <text evidence="12">Carbohydrate metabolism; D-ribose degradation; D-ribose 5-phosphate from beta-D-ribopyranose: step 2/2.</text>
</comment>
<comment type="catalytic activity">
    <reaction evidence="12">
        <text>D-ribose + ATP = D-ribose 5-phosphate + ADP + H(+)</text>
        <dbReference type="Rhea" id="RHEA:13697"/>
        <dbReference type="ChEBI" id="CHEBI:15378"/>
        <dbReference type="ChEBI" id="CHEBI:30616"/>
        <dbReference type="ChEBI" id="CHEBI:47013"/>
        <dbReference type="ChEBI" id="CHEBI:78346"/>
        <dbReference type="ChEBI" id="CHEBI:456216"/>
        <dbReference type="EC" id="2.7.1.15"/>
    </reaction>
</comment>
<comment type="subunit">
    <text evidence="12">Homodimer.</text>
</comment>
<dbReference type="InterPro" id="IPR029056">
    <property type="entry name" value="Ribokinase-like"/>
</dbReference>
<feature type="binding site" evidence="12">
    <location>
        <position position="182"/>
    </location>
    <ligand>
        <name>ATP</name>
        <dbReference type="ChEBI" id="CHEBI:30616"/>
    </ligand>
</feature>
<dbReference type="GO" id="GO:0005829">
    <property type="term" value="C:cytosol"/>
    <property type="evidence" value="ECO:0007669"/>
    <property type="project" value="TreeGrafter"/>
</dbReference>
<evidence type="ECO:0000256" key="5">
    <source>
        <dbReference type="ARBA" id="ARBA00022723"/>
    </source>
</evidence>
<dbReference type="RefSeq" id="WP_211844232.1">
    <property type="nucleotide sequence ID" value="NZ_JAAEDL010000001.1"/>
</dbReference>
<keyword evidence="15" id="KW-1185">Reference proteome</keyword>
<reference evidence="14" key="1">
    <citation type="submission" date="2020-01" db="EMBL/GenBank/DDBJ databases">
        <authorList>
            <person name="Rat A."/>
        </authorList>
    </citation>
    <scope>NUCLEOTIDE SEQUENCE</scope>
    <source>
        <strain evidence="14">LMG 31228</strain>
    </source>
</reference>
<keyword evidence="9 12" id="KW-0460">Magnesium</keyword>
<dbReference type="EC" id="2.7.1.15" evidence="2 12"/>
<feature type="active site" description="Proton acceptor" evidence="12">
    <location>
        <position position="247"/>
    </location>
</feature>
<evidence type="ECO:0000256" key="6">
    <source>
        <dbReference type="ARBA" id="ARBA00022741"/>
    </source>
</evidence>
<feature type="binding site" evidence="12">
    <location>
        <begin position="39"/>
        <end position="43"/>
    </location>
    <ligand>
        <name>substrate</name>
    </ligand>
</feature>
<dbReference type="InterPro" id="IPR002173">
    <property type="entry name" value="Carboh/pur_kinase_PfkB_CS"/>
</dbReference>
<dbReference type="GO" id="GO:0046872">
    <property type="term" value="F:metal ion binding"/>
    <property type="evidence" value="ECO:0007669"/>
    <property type="project" value="UniProtKB-KW"/>
</dbReference>
<dbReference type="GO" id="GO:0004747">
    <property type="term" value="F:ribokinase activity"/>
    <property type="evidence" value="ECO:0007669"/>
    <property type="project" value="UniProtKB-UniRule"/>
</dbReference>
<keyword evidence="11 12" id="KW-0119">Carbohydrate metabolism</keyword>
<comment type="caution">
    <text evidence="14">The sequence shown here is derived from an EMBL/GenBank/DDBJ whole genome shotgun (WGS) entry which is preliminary data.</text>
</comment>
<evidence type="ECO:0000313" key="15">
    <source>
        <dbReference type="Proteomes" id="UP001138709"/>
    </source>
</evidence>
<feature type="binding site" evidence="12">
    <location>
        <position position="280"/>
    </location>
    <ligand>
        <name>K(+)</name>
        <dbReference type="ChEBI" id="CHEBI:29103"/>
    </ligand>
</feature>
<evidence type="ECO:0000256" key="11">
    <source>
        <dbReference type="ARBA" id="ARBA00023277"/>
    </source>
</evidence>
<feature type="binding site" evidence="12">
    <location>
        <position position="138"/>
    </location>
    <ligand>
        <name>substrate</name>
    </ligand>
</feature>
<evidence type="ECO:0000256" key="12">
    <source>
        <dbReference type="HAMAP-Rule" id="MF_01987"/>
    </source>
</evidence>
<reference evidence="14" key="2">
    <citation type="journal article" date="2021" name="Syst. Appl. Microbiol.">
        <title>Roseomonas hellenica sp. nov., isolated from roots of wild-growing Alkanna tinctoria.</title>
        <authorList>
            <person name="Rat A."/>
            <person name="Naranjo H.D."/>
            <person name="Lebbe L."/>
            <person name="Cnockaert M."/>
            <person name="Krigas N."/>
            <person name="Grigoriadou K."/>
            <person name="Maloupa E."/>
            <person name="Willems A."/>
        </authorList>
    </citation>
    <scope>NUCLEOTIDE SEQUENCE</scope>
    <source>
        <strain evidence="14">LMG 31228</strain>
    </source>
</reference>
<dbReference type="PANTHER" id="PTHR10584:SF166">
    <property type="entry name" value="RIBOKINASE"/>
    <property type="match status" value="1"/>
</dbReference>
<feature type="binding site" evidence="12">
    <location>
        <position position="277"/>
    </location>
    <ligand>
        <name>K(+)</name>
        <dbReference type="ChEBI" id="CHEBI:29103"/>
    </ligand>
</feature>
<organism evidence="14 15">
    <name type="scientific">Neoroseomonas eburnea</name>
    <dbReference type="NCBI Taxonomy" id="1346889"/>
    <lineage>
        <taxon>Bacteria</taxon>
        <taxon>Pseudomonadati</taxon>
        <taxon>Pseudomonadota</taxon>
        <taxon>Alphaproteobacteria</taxon>
        <taxon>Acetobacterales</taxon>
        <taxon>Acetobacteraceae</taxon>
        <taxon>Neoroseomonas</taxon>
    </lineage>
</organism>
<dbReference type="Pfam" id="PF00294">
    <property type="entry name" value="PfkB"/>
    <property type="match status" value="1"/>
</dbReference>
<comment type="activity regulation">
    <text evidence="12">Activated by a monovalent cation that binds near, but not in, the active site. The most likely occupant of the site in vivo is potassium. Ion binding induces a conformational change that may alter substrate affinity.</text>
</comment>
<evidence type="ECO:0000256" key="1">
    <source>
        <dbReference type="ARBA" id="ARBA00005380"/>
    </source>
</evidence>
<name>A0A9X9X579_9PROT</name>
<feature type="binding site" evidence="12">
    <location>
        <position position="282"/>
    </location>
    <ligand>
        <name>K(+)</name>
        <dbReference type="ChEBI" id="CHEBI:29103"/>
    </ligand>
</feature>
<feature type="binding site" evidence="12">
    <location>
        <begin position="214"/>
        <end position="219"/>
    </location>
    <ligand>
        <name>ATP</name>
        <dbReference type="ChEBI" id="CHEBI:30616"/>
    </ligand>
</feature>
<keyword evidence="4 12" id="KW-0808">Transferase</keyword>
<feature type="binding site" evidence="12">
    <location>
        <position position="241"/>
    </location>
    <ligand>
        <name>K(+)</name>
        <dbReference type="ChEBI" id="CHEBI:29103"/>
    </ligand>
</feature>
<evidence type="ECO:0000256" key="3">
    <source>
        <dbReference type="ARBA" id="ARBA00016943"/>
    </source>
</evidence>
<sequence>MGRVLVIGSYNRDTVLRVARFPQPGETLAASGIDRFHGGKGSNQAVAAARAGAQVAMVAALGQDAAGDAAMELWVAEGVDAGAVARLVGLPTGEALILVDAEGENEIVVVAGANAMLDPATAARAAGGGPMLVVAQLETPLPATEAAFRAARAAGAVTLLNAAPARPLPDSLLAATDILVVNETEAAILLGGDGPRAEAAAALAWRSGRGVVLTAGAAGAYWAPRGAGPLHLPAPAVTVVDSTGAGDAFIGAFAAALAGGLPEAAALRRGVVAGALACGRPGAVPSLPRLEEILAAGG</sequence>
<dbReference type="EMBL" id="JAAEDL010000001">
    <property type="protein sequence ID" value="MBR0678865.1"/>
    <property type="molecule type" value="Genomic_DNA"/>
</dbReference>
<comment type="subcellular location">
    <subcellularLocation>
        <location evidence="12">Cytoplasm</location>
    </subcellularLocation>
</comment>
<comment type="function">
    <text evidence="12">Catalyzes the phosphorylation of ribose at O-5 in a reaction requiring ATP and magnesium. The resulting D-ribose-5-phosphate can then be used either for sythesis of nucleotides, histidine, and tryptophan, or as a component of the pentose phosphate pathway.</text>
</comment>
<feature type="binding site" evidence="12">
    <location>
        <position position="247"/>
    </location>
    <ligand>
        <name>substrate</name>
    </ligand>
</feature>
<evidence type="ECO:0000256" key="9">
    <source>
        <dbReference type="ARBA" id="ARBA00022842"/>
    </source>
</evidence>
<accession>A0A9X9X579</accession>
<feature type="binding site" evidence="12">
    <location>
        <begin position="11"/>
        <end position="13"/>
    </location>
    <ligand>
        <name>substrate</name>
    </ligand>
</feature>
<proteinExistence type="inferred from homology"/>
<feature type="binding site" evidence="12">
    <location>
        <position position="286"/>
    </location>
    <ligand>
        <name>K(+)</name>
        <dbReference type="ChEBI" id="CHEBI:29103"/>
    </ligand>
</feature>